<dbReference type="InterPro" id="IPR015424">
    <property type="entry name" value="PyrdxlP-dep_Trfase"/>
</dbReference>
<evidence type="ECO:0000256" key="2">
    <source>
        <dbReference type="ARBA" id="ARBA00007441"/>
    </source>
</evidence>
<comment type="cofactor">
    <cofactor evidence="1">
        <name>pyridoxal 5'-phosphate</name>
        <dbReference type="ChEBI" id="CHEBI:597326"/>
    </cofactor>
</comment>
<dbReference type="PANTHER" id="PTHR11879:SF55">
    <property type="entry name" value="GLUTAMATE OXALOACETATE TRANSAMINASE 1, ISOFORM B"/>
    <property type="match status" value="1"/>
</dbReference>
<dbReference type="EC" id="2.6.1.1" evidence="4"/>
<dbReference type="PANTHER" id="PTHR11879">
    <property type="entry name" value="ASPARTATE AMINOTRANSFERASE"/>
    <property type="match status" value="1"/>
</dbReference>
<evidence type="ECO:0000313" key="9">
    <source>
        <dbReference type="EMBL" id="CAD7423740.1"/>
    </source>
</evidence>
<proteinExistence type="inferred from homology"/>
<accession>A0A7R9DXV2</accession>
<evidence type="ECO:0000256" key="7">
    <source>
        <dbReference type="ARBA" id="ARBA00022898"/>
    </source>
</evidence>
<comment type="subunit">
    <text evidence="3">Homodimer.</text>
</comment>
<dbReference type="InterPro" id="IPR000796">
    <property type="entry name" value="Asp_trans"/>
</dbReference>
<dbReference type="Pfam" id="PF00155">
    <property type="entry name" value="Aminotran_1_2"/>
    <property type="match status" value="2"/>
</dbReference>
<comment type="similarity">
    <text evidence="2">Belongs to the class-I pyridoxal-phosphate-dependent aminotransferase family.</text>
</comment>
<dbReference type="InterPro" id="IPR015422">
    <property type="entry name" value="PyrdxlP-dep_Trfase_small"/>
</dbReference>
<evidence type="ECO:0000259" key="8">
    <source>
        <dbReference type="Pfam" id="PF00155"/>
    </source>
</evidence>
<protein>
    <recommendedName>
        <fullName evidence="4">aspartate transaminase</fullName>
        <ecNumber evidence="4">2.6.1.1</ecNumber>
    </recommendedName>
</protein>
<evidence type="ECO:0000256" key="6">
    <source>
        <dbReference type="ARBA" id="ARBA00022679"/>
    </source>
</evidence>
<sequence>MCKHKNNKNSTTMLGGVSRNINFADNHRSIFECSGLTDAHEYRYWDPATRSIDMEGLLEDLRNAPKKSVIILQACSHNPTGLDPSRHQWSQIVDVLEERGLLPFLDCAYQGFASGDIHQDAWTVRYFEKRGLEFMCAQSFAKNMGLYKLGVELWLRLQGGLQRPLGVTTQAAGVGNGTKVLYNFGFFNVLGERVGCLIAVINNKRCLLQYLNHMENIVRSTYCNPPKHGCQIVLRILQSSELFQEWIENVSTMAERVKRVRYELQERLESLGTPGNWNHITQQIGMFSYTGLTSKQVEHMVKKYHIYMLESGRINMSGIGSKNIDYVARAIHESVVLSPQDTNETKNK</sequence>
<dbReference type="GO" id="GO:0004069">
    <property type="term" value="F:L-aspartate:2-oxoglutarate aminotransferase activity"/>
    <property type="evidence" value="ECO:0007669"/>
    <property type="project" value="UniProtKB-EC"/>
</dbReference>
<dbReference type="SUPFAM" id="SSF53383">
    <property type="entry name" value="PLP-dependent transferases"/>
    <property type="match status" value="2"/>
</dbReference>
<dbReference type="PRINTS" id="PR00799">
    <property type="entry name" value="TRANSAMINASE"/>
</dbReference>
<evidence type="ECO:0000256" key="3">
    <source>
        <dbReference type="ARBA" id="ARBA00011738"/>
    </source>
</evidence>
<dbReference type="GO" id="GO:0030170">
    <property type="term" value="F:pyridoxal phosphate binding"/>
    <property type="evidence" value="ECO:0007669"/>
    <property type="project" value="InterPro"/>
</dbReference>
<evidence type="ECO:0000256" key="4">
    <source>
        <dbReference type="ARBA" id="ARBA00012753"/>
    </source>
</evidence>
<keyword evidence="6" id="KW-0808">Transferase</keyword>
<reference evidence="9" key="1">
    <citation type="submission" date="2020-11" db="EMBL/GenBank/DDBJ databases">
        <authorList>
            <person name="Tran Van P."/>
        </authorList>
    </citation>
    <scope>NUCLEOTIDE SEQUENCE</scope>
</reference>
<keyword evidence="7" id="KW-0663">Pyridoxal phosphate</keyword>
<dbReference type="GO" id="GO:0006532">
    <property type="term" value="P:aspartate biosynthetic process"/>
    <property type="evidence" value="ECO:0007669"/>
    <property type="project" value="TreeGrafter"/>
</dbReference>
<evidence type="ECO:0000256" key="5">
    <source>
        <dbReference type="ARBA" id="ARBA00022576"/>
    </source>
</evidence>
<dbReference type="AlphaFoldDB" id="A0A7R9DXV2"/>
<dbReference type="Gene3D" id="3.40.640.10">
    <property type="entry name" value="Type I PLP-dependent aspartate aminotransferase-like (Major domain)"/>
    <property type="match status" value="2"/>
</dbReference>
<dbReference type="InterPro" id="IPR004839">
    <property type="entry name" value="Aminotransferase_I/II_large"/>
</dbReference>
<feature type="domain" description="Aminotransferase class I/classII large" evidence="8">
    <location>
        <begin position="26"/>
        <end position="148"/>
    </location>
</feature>
<dbReference type="Gene3D" id="3.90.1150.10">
    <property type="entry name" value="Aspartate Aminotransferase, domain 1"/>
    <property type="match status" value="1"/>
</dbReference>
<gene>
    <name evidence="9" type="ORF">TMSB3V08_LOCUS715</name>
</gene>
<organism evidence="9">
    <name type="scientific">Timema monikensis</name>
    <dbReference type="NCBI Taxonomy" id="170555"/>
    <lineage>
        <taxon>Eukaryota</taxon>
        <taxon>Metazoa</taxon>
        <taxon>Ecdysozoa</taxon>
        <taxon>Arthropoda</taxon>
        <taxon>Hexapoda</taxon>
        <taxon>Insecta</taxon>
        <taxon>Pterygota</taxon>
        <taxon>Neoptera</taxon>
        <taxon>Polyneoptera</taxon>
        <taxon>Phasmatodea</taxon>
        <taxon>Timematodea</taxon>
        <taxon>Timematoidea</taxon>
        <taxon>Timematidae</taxon>
        <taxon>Timema</taxon>
    </lineage>
</organism>
<keyword evidence="5" id="KW-0032">Aminotransferase</keyword>
<name>A0A7R9DXV2_9NEOP</name>
<dbReference type="EMBL" id="OB792704">
    <property type="protein sequence ID" value="CAD7423740.1"/>
    <property type="molecule type" value="Genomic_DNA"/>
</dbReference>
<dbReference type="GO" id="GO:0005829">
    <property type="term" value="C:cytosol"/>
    <property type="evidence" value="ECO:0007669"/>
    <property type="project" value="TreeGrafter"/>
</dbReference>
<evidence type="ECO:0000256" key="1">
    <source>
        <dbReference type="ARBA" id="ARBA00001933"/>
    </source>
</evidence>
<feature type="domain" description="Aminotransferase class I/classII large" evidence="8">
    <location>
        <begin position="187"/>
        <end position="331"/>
    </location>
</feature>
<dbReference type="InterPro" id="IPR015421">
    <property type="entry name" value="PyrdxlP-dep_Trfase_major"/>
</dbReference>